<gene>
    <name evidence="2" type="ORF">G9F11_004700</name>
</gene>
<protein>
    <submittedName>
        <fullName evidence="2">Prepilin peptidase</fullName>
    </submittedName>
</protein>
<comment type="caution">
    <text evidence="2">The sequence shown here is derived from an EMBL/GenBank/DDBJ whole genome shotgun (WGS) entry which is preliminary data.</text>
</comment>
<name>A0A750HSC5_SALER</name>
<dbReference type="AlphaFoldDB" id="A0A750HSC5"/>
<accession>A0A750HSC5</accession>
<keyword evidence="1" id="KW-1133">Transmembrane helix</keyword>
<reference evidence="2" key="2">
    <citation type="submission" date="2020-02" db="EMBL/GenBank/DDBJ databases">
        <authorList>
            <consortium name="NCBI Pathogen Detection Project"/>
        </authorList>
    </citation>
    <scope>NUCLEOTIDE SEQUENCE</scope>
    <source>
        <strain evidence="2">MA.CK_93/00001031</strain>
    </source>
</reference>
<feature type="transmembrane region" description="Helical" evidence="1">
    <location>
        <begin position="6"/>
        <end position="30"/>
    </location>
</feature>
<keyword evidence="1" id="KW-0812">Transmembrane</keyword>
<evidence type="ECO:0000256" key="1">
    <source>
        <dbReference type="SAM" id="Phobius"/>
    </source>
</evidence>
<proteinExistence type="predicted"/>
<sequence length="38" mass="4437">MEVAQTYYGLFFLLCLLTGMCVGSFMNVIIYRLPRILF</sequence>
<keyword evidence="1" id="KW-0472">Membrane</keyword>
<organism evidence="2">
    <name type="scientific">Salmonella enterica</name>
    <name type="common">Salmonella choleraesuis</name>
    <dbReference type="NCBI Taxonomy" id="28901"/>
    <lineage>
        <taxon>Bacteria</taxon>
        <taxon>Pseudomonadati</taxon>
        <taxon>Pseudomonadota</taxon>
        <taxon>Gammaproteobacteria</taxon>
        <taxon>Enterobacterales</taxon>
        <taxon>Enterobacteriaceae</taxon>
        <taxon>Salmonella</taxon>
    </lineage>
</organism>
<evidence type="ECO:0000313" key="2">
    <source>
        <dbReference type="EMBL" id="HAF6262003.1"/>
    </source>
</evidence>
<reference evidence="2" key="1">
    <citation type="journal article" date="2018" name="Genome Biol.">
        <title>SKESA: strategic k-mer extension for scrupulous assemblies.</title>
        <authorList>
            <person name="Souvorov A."/>
            <person name="Agarwala R."/>
            <person name="Lipman D.J."/>
        </authorList>
    </citation>
    <scope>NUCLEOTIDE SEQUENCE</scope>
    <source>
        <strain evidence="2">MA.CK_93/00001031</strain>
    </source>
</reference>
<feature type="non-terminal residue" evidence="2">
    <location>
        <position position="38"/>
    </location>
</feature>
<dbReference type="EMBL" id="DAAVPY010000018">
    <property type="protein sequence ID" value="HAF6262003.1"/>
    <property type="molecule type" value="Genomic_DNA"/>
</dbReference>